<dbReference type="RefSeq" id="WP_011991471.1">
    <property type="nucleotide sequence ID" value="NC_009714.1"/>
</dbReference>
<name>A7HZD3_CAMHC</name>
<dbReference type="KEGG" id="cha:CHAB381_0002"/>
<organism evidence="1 2">
    <name type="scientific">Campylobacter hominis (strain ATCC BAA-381 / DSM 21671 / CCUG 45161 / LMG 19568 / NCTC 13146 / CH001A)</name>
    <dbReference type="NCBI Taxonomy" id="360107"/>
    <lineage>
        <taxon>Bacteria</taxon>
        <taxon>Pseudomonadati</taxon>
        <taxon>Campylobacterota</taxon>
        <taxon>Epsilonproteobacteria</taxon>
        <taxon>Campylobacterales</taxon>
        <taxon>Campylobacteraceae</taxon>
        <taxon>Campylobacter</taxon>
    </lineage>
</organism>
<dbReference type="HOGENOM" id="CLU_3286431_0_0_7"/>
<evidence type="ECO:0000313" key="2">
    <source>
        <dbReference type="Proteomes" id="UP000002407"/>
    </source>
</evidence>
<protein>
    <submittedName>
        <fullName evidence="1">Uncharacterized protein</fullName>
    </submittedName>
</protein>
<dbReference type="EMBL" id="CP000776">
    <property type="protein sequence ID" value="ABS52313.1"/>
    <property type="molecule type" value="Genomic_DNA"/>
</dbReference>
<evidence type="ECO:0000313" key="1">
    <source>
        <dbReference type="EMBL" id="ABS52313.1"/>
    </source>
</evidence>
<sequence length="40" mass="4693">MNICERFLNFKAVKNIIKPNFKKVFHINSNTTATNKILKI</sequence>
<proteinExistence type="predicted"/>
<reference evidence="2" key="1">
    <citation type="submission" date="2007-07" db="EMBL/GenBank/DDBJ databases">
        <title>Complete genome sequence of Campylobacter hominis ATCC BAA-381, a commensal isolated from the human gastrointestinal tract.</title>
        <authorList>
            <person name="Fouts D.E."/>
            <person name="Mongodin E.F."/>
            <person name="Puiu D."/>
            <person name="Sebastian Y."/>
            <person name="Miller W.G."/>
            <person name="Mandrell R.E."/>
            <person name="Nelson K.E."/>
        </authorList>
    </citation>
    <scope>NUCLEOTIDE SEQUENCE [LARGE SCALE GENOMIC DNA]</scope>
    <source>
        <strain evidence="2">ATCC BAA-381 / LMG 19568 / NCTC 13146 / CH001A</strain>
    </source>
</reference>
<gene>
    <name evidence="1" type="ordered locus">CHAB381_0002</name>
</gene>
<dbReference type="AlphaFoldDB" id="A7HZD3"/>
<accession>A7HZD3</accession>
<keyword evidence="2" id="KW-1185">Reference proteome</keyword>
<dbReference type="Proteomes" id="UP000002407">
    <property type="component" value="Chromosome"/>
</dbReference>